<dbReference type="AlphaFoldDB" id="A0A9I9D7J7"/>
<comment type="pathway">
    <text evidence="1">Protein modification; protein ubiquitination.</text>
</comment>
<name>A0A9I9D7J7_CUCME</name>
<comment type="subunit">
    <text evidence="1">Component of the SCF-type E3 ligase complex.</text>
</comment>
<reference evidence="3" key="1">
    <citation type="submission" date="2023-03" db="UniProtKB">
        <authorList>
            <consortium name="EnsemblPlants"/>
        </authorList>
    </citation>
    <scope>IDENTIFICATION</scope>
</reference>
<proteinExistence type="predicted"/>
<dbReference type="Pfam" id="PF12937">
    <property type="entry name" value="F-box-like"/>
    <property type="match status" value="1"/>
</dbReference>
<dbReference type="GO" id="GO:0019005">
    <property type="term" value="C:SCF ubiquitin ligase complex"/>
    <property type="evidence" value="ECO:0007669"/>
    <property type="project" value="UniProtKB-UniRule"/>
</dbReference>
<dbReference type="PANTHER" id="PTHR12874">
    <property type="entry name" value="F-BOX ONLY PROTEIN 48-RELATED"/>
    <property type="match status" value="1"/>
</dbReference>
<keyword evidence="1" id="KW-0539">Nucleus</keyword>
<evidence type="ECO:0000259" key="2">
    <source>
        <dbReference type="Pfam" id="PF12937"/>
    </source>
</evidence>
<dbReference type="GO" id="GO:0005737">
    <property type="term" value="C:cytoplasm"/>
    <property type="evidence" value="ECO:0007669"/>
    <property type="project" value="TreeGrafter"/>
</dbReference>
<dbReference type="GO" id="GO:0016567">
    <property type="term" value="P:protein ubiquitination"/>
    <property type="evidence" value="ECO:0007669"/>
    <property type="project" value="UniProtKB-UniRule"/>
</dbReference>
<dbReference type="InterPro" id="IPR036047">
    <property type="entry name" value="F-box-like_dom_sf"/>
</dbReference>
<sequence>MAQPLPSLSSSPPPWEVILLVAERLDPKTLATASCVCKSWSLSMASDHLWEPIFTANFPSLFNLASAPTSSPPVSFRRLFGLGYIAAARRRPAQLKPTLSLSDLVFVISISFTDKDQSIIACDGVNKEEKAPRPQSSLTVVKHGEELPVERNGLFKFDINLNENGAAPVVIGAREEVEVVWNIVLEGWRGVFTMIECGGRVGMAPRADGWFSEELPAAGCCPNAVSGGIVGDLRLGLCGNGGGSNKVRIESVSVGMMSVVSWRYVSLDDGLMVVFGYRVVDVIFSAF</sequence>
<dbReference type="InterPro" id="IPR001810">
    <property type="entry name" value="F-box_dom"/>
</dbReference>
<dbReference type="GO" id="GO:0009740">
    <property type="term" value="P:gibberellic acid mediated signaling pathway"/>
    <property type="evidence" value="ECO:0007669"/>
    <property type="project" value="TreeGrafter"/>
</dbReference>
<dbReference type="Gramene" id="MELO3C014209.2.1">
    <property type="protein sequence ID" value="MELO3C014209.2.1"/>
    <property type="gene ID" value="MELO3C014209.2"/>
</dbReference>
<dbReference type="SUPFAM" id="SSF81383">
    <property type="entry name" value="F-box domain"/>
    <property type="match status" value="1"/>
</dbReference>
<evidence type="ECO:0000256" key="1">
    <source>
        <dbReference type="RuleBase" id="RU369085"/>
    </source>
</evidence>
<organism evidence="3">
    <name type="scientific">Cucumis melo</name>
    <name type="common">Muskmelon</name>
    <dbReference type="NCBI Taxonomy" id="3656"/>
    <lineage>
        <taxon>Eukaryota</taxon>
        <taxon>Viridiplantae</taxon>
        <taxon>Streptophyta</taxon>
        <taxon>Embryophyta</taxon>
        <taxon>Tracheophyta</taxon>
        <taxon>Spermatophyta</taxon>
        <taxon>Magnoliopsida</taxon>
        <taxon>eudicotyledons</taxon>
        <taxon>Gunneridae</taxon>
        <taxon>Pentapetalae</taxon>
        <taxon>rosids</taxon>
        <taxon>fabids</taxon>
        <taxon>Cucurbitales</taxon>
        <taxon>Cucurbitaceae</taxon>
        <taxon>Benincaseae</taxon>
        <taxon>Cucumis</taxon>
    </lineage>
</organism>
<keyword evidence="1" id="KW-0833">Ubl conjugation pathway</keyword>
<dbReference type="GO" id="GO:0005634">
    <property type="term" value="C:nucleus"/>
    <property type="evidence" value="ECO:0007669"/>
    <property type="project" value="UniProtKB-SubCell"/>
</dbReference>
<feature type="domain" description="F-box" evidence="2">
    <location>
        <begin position="14"/>
        <end position="54"/>
    </location>
</feature>
<dbReference type="EnsemblPlants" id="MELO3C014209.2.1">
    <property type="protein sequence ID" value="MELO3C014209.2.1"/>
    <property type="gene ID" value="MELO3C014209.2"/>
</dbReference>
<evidence type="ECO:0000313" key="3">
    <source>
        <dbReference type="EnsemblPlants" id="MELO3C014209.2.1"/>
    </source>
</evidence>
<dbReference type="Gene3D" id="1.20.1280.50">
    <property type="match status" value="1"/>
</dbReference>
<protein>
    <recommendedName>
        <fullName evidence="1">F-box protein</fullName>
    </recommendedName>
</protein>
<accession>A0A9I9D7J7</accession>
<comment type="function">
    <text evidence="1">Acts as a component of a SCF E3 ubiquitin ligase complexes.</text>
</comment>
<comment type="subcellular location">
    <subcellularLocation>
        <location evidence="1">Nucleus</location>
    </subcellularLocation>
</comment>
<dbReference type="PANTHER" id="PTHR12874:SF16">
    <property type="entry name" value="OS01G0800800 PROTEIN"/>
    <property type="match status" value="1"/>
</dbReference>
<dbReference type="GO" id="GO:0031146">
    <property type="term" value="P:SCF-dependent proteasomal ubiquitin-dependent protein catabolic process"/>
    <property type="evidence" value="ECO:0007669"/>
    <property type="project" value="UniProtKB-UniRule"/>
</dbReference>